<evidence type="ECO:0000313" key="4">
    <source>
        <dbReference type="Proteomes" id="UP000000391"/>
    </source>
</evidence>
<keyword evidence="1" id="KW-0472">Membrane</keyword>
<dbReference type="Pfam" id="PF01345">
    <property type="entry name" value="DUF11"/>
    <property type="match status" value="1"/>
</dbReference>
<dbReference type="InterPro" id="IPR025738">
    <property type="entry name" value="BatD"/>
</dbReference>
<dbReference type="AlphaFoldDB" id="D7E7F6"/>
<gene>
    <name evidence="3" type="ordered locus">Metev_1016</name>
</gene>
<feature type="domain" description="DUF11" evidence="2">
    <location>
        <begin position="260"/>
        <end position="363"/>
    </location>
</feature>
<dbReference type="InterPro" id="IPR013783">
    <property type="entry name" value="Ig-like_fold"/>
</dbReference>
<dbReference type="Proteomes" id="UP000000391">
    <property type="component" value="Chromosome"/>
</dbReference>
<name>D7E7F6_METEZ</name>
<accession>D7E7F6</accession>
<dbReference type="PANTHER" id="PTHR12861">
    <property type="entry name" value="TRANSLOCON-ASSOCIATED PROTEIN, BETA SUBUNIT PRECURSOR TRAP-BETA SIGNAL SEQUENCE RECEPTOR BETA SUBUNIT"/>
    <property type="match status" value="1"/>
</dbReference>
<evidence type="ECO:0000259" key="2">
    <source>
        <dbReference type="Pfam" id="PF01345"/>
    </source>
</evidence>
<dbReference type="InterPro" id="IPR001434">
    <property type="entry name" value="OmcB-like_DUF11"/>
</dbReference>
<sequence length="414" mass="45940" precursor="true">MMKTGKNLLRILGIVLLLLATVEGASADFADNEEIKRGDGYQINNYVIEVTDVFLEADSATFRVYDEDEEIDDPMLDINDSFSFDFEDEGEVEVTLNSVFGGNLNRANISISLSDYDKDLHTKKVINGGHDEADFAGTPIINITKTVDNDTVKVGDNIRIRVEAQNTGDDKAIDVEFSNSMQENFVLEETIIEKSGPMSIDEGETETVYIYELSPAKSGEFDLKPTTATFSNEADQDFPKASSNTPTITVEQAEKNKAELNINTEADSFTLPRGETVTSTINIKNTGKASAEAVQIDIDIPDGMEYLGGDDEIEIIDGAPTVYMENLGQEQEKEISFKVKANEIGTYNLATQLSYNNGADDEKITSESTTKDIRVKEGKFDFLLNQPIYVYVLPILVIIGVGGWVYYKHREYKF</sequence>
<feature type="transmembrane region" description="Helical" evidence="1">
    <location>
        <begin position="388"/>
        <end position="407"/>
    </location>
</feature>
<dbReference type="Gene3D" id="2.60.40.10">
    <property type="entry name" value="Immunoglobulins"/>
    <property type="match status" value="2"/>
</dbReference>
<dbReference type="STRING" id="644295.Metev_1016"/>
<dbReference type="EMBL" id="CP002069">
    <property type="protein sequence ID" value="ADI73905.1"/>
    <property type="molecule type" value="Genomic_DNA"/>
</dbReference>
<dbReference type="PANTHER" id="PTHR12861:SF3">
    <property type="entry name" value="TRANSLOCON-ASSOCIATED PROTEIN SUBUNIT BETA"/>
    <property type="match status" value="1"/>
</dbReference>
<dbReference type="KEGG" id="mev:Metev_1016"/>
<keyword evidence="1" id="KW-1133">Transmembrane helix</keyword>
<evidence type="ECO:0000256" key="1">
    <source>
        <dbReference type="SAM" id="Phobius"/>
    </source>
</evidence>
<proteinExistence type="predicted"/>
<dbReference type="NCBIfam" id="TIGR01451">
    <property type="entry name" value="B_ant_repeat"/>
    <property type="match status" value="2"/>
</dbReference>
<dbReference type="InterPro" id="IPR047589">
    <property type="entry name" value="DUF11_rpt"/>
</dbReference>
<keyword evidence="4" id="KW-1185">Reference proteome</keyword>
<organism evidence="3 4">
    <name type="scientific">Methanohalobium evestigatum (strain ATCC BAA-1072 / DSM 3721 / NBRC 107634 / OCM 161 / Z-7303)</name>
    <dbReference type="NCBI Taxonomy" id="644295"/>
    <lineage>
        <taxon>Archaea</taxon>
        <taxon>Methanobacteriati</taxon>
        <taxon>Methanobacteriota</taxon>
        <taxon>Stenosarchaea group</taxon>
        <taxon>Methanomicrobia</taxon>
        <taxon>Methanosarcinales</taxon>
        <taxon>Methanosarcinaceae</taxon>
        <taxon>Methanohalobium</taxon>
    </lineage>
</organism>
<evidence type="ECO:0000313" key="3">
    <source>
        <dbReference type="EMBL" id="ADI73905.1"/>
    </source>
</evidence>
<keyword evidence="1" id="KW-0812">Transmembrane</keyword>
<protein>
    <submittedName>
        <fullName evidence="3">Conserved repeat domain protein</fullName>
    </submittedName>
</protein>
<dbReference type="HOGENOM" id="CLU_654904_0_0_2"/>
<dbReference type="Pfam" id="PF13584">
    <property type="entry name" value="BatD"/>
    <property type="match status" value="1"/>
</dbReference>
<reference evidence="3 4" key="1">
    <citation type="submission" date="2010-06" db="EMBL/GenBank/DDBJ databases">
        <title>Complete sequence chromosome of Methanohalobium evestigatum Z-7303.</title>
        <authorList>
            <consortium name="US DOE Joint Genome Institute"/>
            <person name="Lucas S."/>
            <person name="Copeland A."/>
            <person name="Lapidus A."/>
            <person name="Cheng J.-F."/>
            <person name="Bruce D."/>
            <person name="Goodwin L."/>
            <person name="Pitluck S."/>
            <person name="Saunders E."/>
            <person name="Detter J.C."/>
            <person name="Han C."/>
            <person name="Tapia R."/>
            <person name="Land M."/>
            <person name="Hauser L."/>
            <person name="Kyrpides N."/>
            <person name="Mikhailova N."/>
            <person name="Sieprawska-Lupa M."/>
            <person name="Whitman W.B."/>
            <person name="Anderson I."/>
            <person name="Woyke T."/>
        </authorList>
    </citation>
    <scope>NUCLEOTIDE SEQUENCE [LARGE SCALE GENOMIC DNA]</scope>
    <source>
        <strain evidence="4">ATCC BAA-1072 / DSM 3721 / NBRC 107634 / OCM 161 / Z-7303</strain>
    </source>
</reference>